<comment type="caution">
    <text evidence="20">The sequence shown here is derived from an EMBL/GenBank/DDBJ whole genome shotgun (WGS) entry which is preliminary data.</text>
</comment>
<dbReference type="GO" id="GO:0047627">
    <property type="term" value="F:adenylylsulfatase activity"/>
    <property type="evidence" value="ECO:0007669"/>
    <property type="project" value="UniProtKB-ARBA"/>
</dbReference>
<dbReference type="GO" id="GO:0005737">
    <property type="term" value="C:cytoplasm"/>
    <property type="evidence" value="ECO:0007669"/>
    <property type="project" value="TreeGrafter"/>
</dbReference>
<evidence type="ECO:0000259" key="17">
    <source>
        <dbReference type="PROSITE" id="PS51084"/>
    </source>
</evidence>
<evidence type="ECO:0000256" key="3">
    <source>
        <dbReference type="ARBA" id="ARBA00022741"/>
    </source>
</evidence>
<dbReference type="Gene3D" id="3.30.428.10">
    <property type="entry name" value="HIT-like"/>
    <property type="match status" value="1"/>
</dbReference>
<evidence type="ECO:0000259" key="19">
    <source>
        <dbReference type="PROSITE" id="PS51194"/>
    </source>
</evidence>
<dbReference type="PROSITE" id="PS51084">
    <property type="entry name" value="HIT_2"/>
    <property type="match status" value="1"/>
</dbReference>
<dbReference type="EC" id="5.6.2.4" evidence="10"/>
<dbReference type="Pfam" id="PF14493">
    <property type="entry name" value="HTH_40"/>
    <property type="match status" value="1"/>
</dbReference>
<evidence type="ECO:0000313" key="21">
    <source>
        <dbReference type="Proteomes" id="UP000237000"/>
    </source>
</evidence>
<keyword evidence="5 20" id="KW-0347">Helicase</keyword>
<dbReference type="Pfam" id="PF00570">
    <property type="entry name" value="HRDC"/>
    <property type="match status" value="1"/>
</dbReference>
<dbReference type="Proteomes" id="UP000237000">
    <property type="component" value="Unassembled WGS sequence"/>
</dbReference>
<dbReference type="AlphaFoldDB" id="A0A2P5DRC4"/>
<keyword evidence="6" id="KW-0067">ATP-binding</keyword>
<dbReference type="GO" id="GO:0006260">
    <property type="term" value="P:DNA replication"/>
    <property type="evidence" value="ECO:0007669"/>
    <property type="project" value="InterPro"/>
</dbReference>
<dbReference type="PANTHER" id="PTHR13710">
    <property type="entry name" value="DNA HELICASE RECQ FAMILY MEMBER"/>
    <property type="match status" value="1"/>
</dbReference>
<dbReference type="GO" id="GO:0003677">
    <property type="term" value="F:DNA binding"/>
    <property type="evidence" value="ECO:0007669"/>
    <property type="project" value="UniProtKB-KW"/>
</dbReference>
<dbReference type="CDD" id="cd17920">
    <property type="entry name" value="DEXHc_RecQ"/>
    <property type="match status" value="1"/>
</dbReference>
<comment type="similarity">
    <text evidence="2">Belongs to the helicase family. RecQ subfamily.</text>
</comment>
<dbReference type="InterPro" id="IPR039383">
    <property type="entry name" value="FHIT"/>
</dbReference>
<dbReference type="InterPro" id="IPR010997">
    <property type="entry name" value="HRDC-like_sf"/>
</dbReference>
<dbReference type="InterPro" id="IPR014001">
    <property type="entry name" value="Helicase_ATP-bd"/>
</dbReference>
<feature type="binding site" evidence="12">
    <location>
        <begin position="124"/>
        <end position="127"/>
    </location>
    <ligand>
        <name>substrate</name>
    </ligand>
</feature>
<dbReference type="Pfam" id="PF01230">
    <property type="entry name" value="HIT"/>
    <property type="match status" value="1"/>
</dbReference>
<dbReference type="FunFam" id="1.10.10.10:FF:000513">
    <property type="entry name" value="ATP-dependent DNA helicase"/>
    <property type="match status" value="1"/>
</dbReference>
<dbReference type="FunFam" id="3.40.50.300:FF:001450">
    <property type="entry name" value="ATP-dependent DNA helicase"/>
    <property type="match status" value="1"/>
</dbReference>
<dbReference type="InterPro" id="IPR002121">
    <property type="entry name" value="HRDC_dom"/>
</dbReference>
<dbReference type="Gene3D" id="1.10.150.80">
    <property type="entry name" value="HRDC domain"/>
    <property type="match status" value="1"/>
</dbReference>
<dbReference type="SUPFAM" id="SSF54197">
    <property type="entry name" value="HIT-like"/>
    <property type="match status" value="1"/>
</dbReference>
<dbReference type="FunFam" id="3.30.428.10:FF:000011">
    <property type="entry name" value="Fragile histidine triad"/>
    <property type="match status" value="1"/>
</dbReference>
<comment type="catalytic activity">
    <reaction evidence="9">
        <text>Couples ATP hydrolysis with the unwinding of duplex DNA by translocating in the 3'-5' direction.</text>
        <dbReference type="EC" id="5.6.2.4"/>
    </reaction>
</comment>
<dbReference type="PROSITE" id="PS51192">
    <property type="entry name" value="HELICASE_ATP_BIND_1"/>
    <property type="match status" value="1"/>
</dbReference>
<evidence type="ECO:0000256" key="11">
    <source>
        <dbReference type="PIRSR" id="PIRSR639383-1"/>
    </source>
</evidence>
<gene>
    <name evidence="20" type="ORF">TorRG33x02_244610</name>
</gene>
<evidence type="ECO:0000256" key="5">
    <source>
        <dbReference type="ARBA" id="ARBA00022806"/>
    </source>
</evidence>
<dbReference type="Pfam" id="PF16124">
    <property type="entry name" value="RecQ_Zn_bind"/>
    <property type="match status" value="1"/>
</dbReference>
<evidence type="ECO:0000256" key="6">
    <source>
        <dbReference type="ARBA" id="ARBA00022840"/>
    </source>
</evidence>
<feature type="binding site" evidence="12">
    <location>
        <position position="30"/>
    </location>
    <ligand>
        <name>substrate</name>
    </ligand>
</feature>
<dbReference type="EMBL" id="JXTC01000254">
    <property type="protein sequence ID" value="PON75847.1"/>
    <property type="molecule type" value="Genomic_DNA"/>
</dbReference>
<feature type="active site" description="Tele-AMP-histidine intermediate" evidence="11">
    <location>
        <position position="131"/>
    </location>
</feature>
<feature type="site" description="Important for induction of apoptosis" evidence="13">
    <location>
        <position position="149"/>
    </location>
</feature>
<feature type="short sequence motif" description="Histidine triad motif" evidence="14">
    <location>
        <begin position="129"/>
        <end position="133"/>
    </location>
</feature>
<dbReference type="OrthoDB" id="10261556at2759"/>
<feature type="domain" description="Helicase ATP-binding" evidence="18">
    <location>
        <begin position="247"/>
        <end position="414"/>
    </location>
</feature>
<dbReference type="SUPFAM" id="SSF47819">
    <property type="entry name" value="HRDC-like"/>
    <property type="match status" value="1"/>
</dbReference>
<dbReference type="NCBIfam" id="TIGR00614">
    <property type="entry name" value="recQ_fam"/>
    <property type="match status" value="1"/>
</dbReference>
<dbReference type="InterPro" id="IPR044876">
    <property type="entry name" value="HRDC_dom_sf"/>
</dbReference>
<feature type="binding site" evidence="12">
    <location>
        <position position="11"/>
    </location>
    <ligand>
        <name>substrate</name>
    </ligand>
</feature>
<evidence type="ECO:0000256" key="9">
    <source>
        <dbReference type="ARBA" id="ARBA00034617"/>
    </source>
</evidence>
<evidence type="ECO:0000256" key="8">
    <source>
        <dbReference type="ARBA" id="ARBA00023235"/>
    </source>
</evidence>
<evidence type="ECO:0000256" key="15">
    <source>
        <dbReference type="SAM" id="MobiDB-lite"/>
    </source>
</evidence>
<dbReference type="InterPro" id="IPR036388">
    <property type="entry name" value="WH-like_DNA-bd_sf"/>
</dbReference>
<comment type="cofactor">
    <cofactor evidence="1">
        <name>Zn(2+)</name>
        <dbReference type="ChEBI" id="CHEBI:29105"/>
    </cofactor>
</comment>
<dbReference type="GO" id="GO:0005634">
    <property type="term" value="C:nucleus"/>
    <property type="evidence" value="ECO:0007669"/>
    <property type="project" value="TreeGrafter"/>
</dbReference>
<evidence type="ECO:0000313" key="20">
    <source>
        <dbReference type="EMBL" id="PON75847.1"/>
    </source>
</evidence>
<dbReference type="Pfam" id="PF00270">
    <property type="entry name" value="DEAD"/>
    <property type="match status" value="1"/>
</dbReference>
<dbReference type="InterPro" id="IPR001650">
    <property type="entry name" value="Helicase_C-like"/>
</dbReference>
<dbReference type="SUPFAM" id="SSF52540">
    <property type="entry name" value="P-loop containing nucleoside triphosphate hydrolases"/>
    <property type="match status" value="1"/>
</dbReference>
<dbReference type="SUPFAM" id="SSF46785">
    <property type="entry name" value="Winged helix' DNA-binding domain"/>
    <property type="match status" value="1"/>
</dbReference>
<keyword evidence="4" id="KW-0378">Hydrolase</keyword>
<dbReference type="PANTHER" id="PTHR13710:SF120">
    <property type="entry name" value="BIFUNCTIONAL 3'-5' EXONUCLEASE_ATP-DEPENDENT HELICASE WRN"/>
    <property type="match status" value="1"/>
</dbReference>
<proteinExistence type="inferred from homology"/>
<dbReference type="GO" id="GO:0043138">
    <property type="term" value="F:3'-5' DNA helicase activity"/>
    <property type="evidence" value="ECO:0007669"/>
    <property type="project" value="UniProtKB-EC"/>
</dbReference>
<dbReference type="InterPro" id="IPR027417">
    <property type="entry name" value="P-loop_NTPase"/>
</dbReference>
<dbReference type="InterPro" id="IPR019808">
    <property type="entry name" value="Histidine_triad_CS"/>
</dbReference>
<dbReference type="Gene3D" id="1.10.10.10">
    <property type="entry name" value="Winged helix-like DNA-binding domain superfamily/Winged helix DNA-binding domain"/>
    <property type="match status" value="1"/>
</dbReference>
<name>A0A2P5DRC4_TREOI</name>
<feature type="binding site" evidence="12">
    <location>
        <position position="133"/>
    </location>
    <ligand>
        <name>substrate</name>
    </ligand>
</feature>
<dbReference type="STRING" id="63057.A0A2P5DRC4"/>
<dbReference type="InterPro" id="IPR036390">
    <property type="entry name" value="WH_DNA-bd_sf"/>
</dbReference>
<keyword evidence="8" id="KW-0413">Isomerase</keyword>
<feature type="domain" description="HRDC" evidence="16">
    <location>
        <begin position="768"/>
        <end position="854"/>
    </location>
</feature>
<dbReference type="Pfam" id="PF09382">
    <property type="entry name" value="RQC"/>
    <property type="match status" value="1"/>
</dbReference>
<dbReference type="InterPro" id="IPR018982">
    <property type="entry name" value="RQC_domain"/>
</dbReference>
<evidence type="ECO:0000256" key="1">
    <source>
        <dbReference type="ARBA" id="ARBA00001947"/>
    </source>
</evidence>
<dbReference type="SMART" id="SM00490">
    <property type="entry name" value="HELICc"/>
    <property type="match status" value="1"/>
</dbReference>
<keyword evidence="3" id="KW-0547">Nucleotide-binding</keyword>
<dbReference type="InterPro" id="IPR011545">
    <property type="entry name" value="DEAD/DEAH_box_helicase_dom"/>
</dbReference>
<organism evidence="20 21">
    <name type="scientific">Trema orientale</name>
    <name type="common">Charcoal tree</name>
    <name type="synonym">Celtis orientalis</name>
    <dbReference type="NCBI Taxonomy" id="63057"/>
    <lineage>
        <taxon>Eukaryota</taxon>
        <taxon>Viridiplantae</taxon>
        <taxon>Streptophyta</taxon>
        <taxon>Embryophyta</taxon>
        <taxon>Tracheophyta</taxon>
        <taxon>Spermatophyta</taxon>
        <taxon>Magnoliopsida</taxon>
        <taxon>eudicotyledons</taxon>
        <taxon>Gunneridae</taxon>
        <taxon>Pentapetalae</taxon>
        <taxon>rosids</taxon>
        <taxon>fabids</taxon>
        <taxon>Rosales</taxon>
        <taxon>Cannabaceae</taxon>
        <taxon>Trema</taxon>
    </lineage>
</organism>
<feature type="region of interest" description="Disordered" evidence="15">
    <location>
        <begin position="160"/>
        <end position="179"/>
    </location>
</feature>
<dbReference type="Gene3D" id="3.40.50.300">
    <property type="entry name" value="P-loop containing nucleotide triphosphate hydrolases"/>
    <property type="match status" value="2"/>
</dbReference>
<dbReference type="GO" id="GO:0005524">
    <property type="term" value="F:ATP binding"/>
    <property type="evidence" value="ECO:0007669"/>
    <property type="project" value="UniProtKB-KW"/>
</dbReference>
<keyword evidence="7" id="KW-0238">DNA-binding</keyword>
<evidence type="ECO:0000256" key="2">
    <source>
        <dbReference type="ARBA" id="ARBA00005446"/>
    </source>
</evidence>
<dbReference type="InterPro" id="IPR011146">
    <property type="entry name" value="HIT-like"/>
</dbReference>
<dbReference type="GO" id="GO:0005694">
    <property type="term" value="C:chromosome"/>
    <property type="evidence" value="ECO:0007669"/>
    <property type="project" value="TreeGrafter"/>
</dbReference>
<evidence type="ECO:0000256" key="12">
    <source>
        <dbReference type="PIRSR" id="PIRSR639383-2"/>
    </source>
</evidence>
<evidence type="ECO:0000256" key="7">
    <source>
        <dbReference type="ARBA" id="ARBA00023125"/>
    </source>
</evidence>
<evidence type="ECO:0000256" key="10">
    <source>
        <dbReference type="ARBA" id="ARBA00034808"/>
    </source>
</evidence>
<dbReference type="CDD" id="cd01275">
    <property type="entry name" value="FHIT"/>
    <property type="match status" value="1"/>
</dbReference>
<dbReference type="CDD" id="cd18794">
    <property type="entry name" value="SF2_C_RecQ"/>
    <property type="match status" value="1"/>
</dbReference>
<dbReference type="GO" id="GO:0000724">
    <property type="term" value="P:double-strand break repair via homologous recombination"/>
    <property type="evidence" value="ECO:0007669"/>
    <property type="project" value="TreeGrafter"/>
</dbReference>
<feature type="binding site" evidence="12">
    <location>
        <position position="118"/>
    </location>
    <ligand>
        <name>substrate</name>
    </ligand>
</feature>
<evidence type="ECO:0000256" key="14">
    <source>
        <dbReference type="PROSITE-ProRule" id="PRU00464"/>
    </source>
</evidence>
<dbReference type="SMART" id="SM00956">
    <property type="entry name" value="RQC"/>
    <property type="match status" value="1"/>
</dbReference>
<evidence type="ECO:0000259" key="18">
    <source>
        <dbReference type="PROSITE" id="PS51192"/>
    </source>
</evidence>
<dbReference type="PROSITE" id="PS00892">
    <property type="entry name" value="HIT_1"/>
    <property type="match status" value="1"/>
</dbReference>
<feature type="region of interest" description="Disordered" evidence="15">
    <location>
        <begin position="991"/>
        <end position="1010"/>
    </location>
</feature>
<reference evidence="21" key="1">
    <citation type="submission" date="2016-06" db="EMBL/GenBank/DDBJ databases">
        <title>Parallel loss of symbiosis genes in relatives of nitrogen-fixing non-legume Parasponia.</title>
        <authorList>
            <person name="Van Velzen R."/>
            <person name="Holmer R."/>
            <person name="Bu F."/>
            <person name="Rutten L."/>
            <person name="Van Zeijl A."/>
            <person name="Liu W."/>
            <person name="Santuari L."/>
            <person name="Cao Q."/>
            <person name="Sharma T."/>
            <person name="Shen D."/>
            <person name="Roswanjaya Y."/>
            <person name="Wardhani T."/>
            <person name="Kalhor M.S."/>
            <person name="Jansen J."/>
            <person name="Van den Hoogen J."/>
            <person name="Gungor B."/>
            <person name="Hartog M."/>
            <person name="Hontelez J."/>
            <person name="Verver J."/>
            <person name="Yang W.-C."/>
            <person name="Schijlen E."/>
            <person name="Repin R."/>
            <person name="Schilthuizen M."/>
            <person name="Schranz E."/>
            <person name="Heidstra R."/>
            <person name="Miyata K."/>
            <person name="Fedorova E."/>
            <person name="Kohlen W."/>
            <person name="Bisseling T."/>
            <person name="Smit S."/>
            <person name="Geurts R."/>
        </authorList>
    </citation>
    <scope>NUCLEOTIDE SEQUENCE [LARGE SCALE GENOMIC DNA]</scope>
    <source>
        <strain evidence="21">cv. RG33-2</strain>
    </source>
</reference>
<dbReference type="InterPro" id="IPR004589">
    <property type="entry name" value="DNA_helicase_ATP-dep_RecQ"/>
</dbReference>
<keyword evidence="21" id="KW-1185">Reference proteome</keyword>
<accession>A0A2P5DRC4</accession>
<dbReference type="FunFam" id="3.40.50.300:FF:001747">
    <property type="entry name" value="ATP-dependent DNA helicase"/>
    <property type="match status" value="1"/>
</dbReference>
<dbReference type="InterPro" id="IPR036265">
    <property type="entry name" value="HIT-like_sf"/>
</dbReference>
<dbReference type="InterPro" id="IPR029491">
    <property type="entry name" value="Helicase_HTH"/>
</dbReference>
<feature type="domain" description="HIT" evidence="17">
    <location>
        <begin position="70"/>
        <end position="144"/>
    </location>
</feature>
<sequence length="1103" mass="124670">MDTEYYAFGPHKISIKDVFYTTHLSFAFVNLRPVLPDIREDFQLQVHELQGRLFSLPQLKHFLNLNTKVHVLVSPKREVKRFVDLTADETNDLWITAHKIAGKLESYHQASSLTLTIQDGPQAGQSVPHVHIHILPRKVGDFERNDEIYDSIDEDDNKKLKQKMDLDMERKDRSPEERAQEAEEYRKLFLSRDESHFWRRRAFDVSLLVFPPLNPFSQSSENSRKMESILKNYFGYTSFRRYQKEVIEKILDKKDSLVVMATGSGKSLCYQVPPLVSGKTGIVVSPLISLMQDQVMALKQRGIKAEFLGSAQTDQSVQRKAESGHFNILYMTPEKACLIPNSFWSNLLNMGICLFAVDEAHCISEWGHDFRVEYKQLDKLRGILANVPFIALTATATEKVRNDIINSLKMKDPYVSIGSFDRQNLFYGVKSFNRGQSSVDELVKEIAKYVASAGSTIIYCTTIKDVEQIFKSLQEVGIKAGIYHGQMGSKARAESHRLFITDELHVMVATIAFGMGIDKPDIRQVIHYGCPKSLECYYQESGRCGRDGVPSICWLYYTRSDFAKADFYTAESQTANQRKAVVESLMAAQRYCLLTTCRRKFLLQHFGENFTADKCGNCDNCIRSKKERDMSKEAFLLLACVRSCRGRWGLNMPVDILRGSRAKKVVDAQLDRLPLHGLGKDYSANWWKALGYQLISSGYLTETVSDVYKFISVSPQGEQFLSSATPDYQPPLILSVTSEMMDDEENKSVSGDVGEIKSMAILENEGFSEMEAKLYHMLLEERMKLAKHIGTAPYAICGDQTIKRIALTRPSTKARLANIDGVNQHLSQQLNLSLDGGASIQTAVTRKVYPVPNHQRKLTPARSEAWKMWQEDGLSIEKIANFPARSAPIKEQTVLEYLLEAAHEGLAMDWTRLCHEVGLTHEMFSDIQSAILKVGSKEKLKPIKNELPEDISYSHIKICLTMQNIGISSEAILSSCHEKQNANELLTKASEGKTVASQNENEGKSASVPSTEYQGADLFIVHDEALVSNKRQRVIEPAEGISTTLKATESSVLDWLMNFKEGVTLSDIVQHFNGSDEKSIIDLISSLEAEFLIYKKNNVYKLM</sequence>
<dbReference type="PROSITE" id="PS51194">
    <property type="entry name" value="HELICASE_CTER"/>
    <property type="match status" value="1"/>
</dbReference>
<evidence type="ECO:0000259" key="16">
    <source>
        <dbReference type="PROSITE" id="PS50967"/>
    </source>
</evidence>
<dbReference type="SMART" id="SM00487">
    <property type="entry name" value="DEXDc"/>
    <property type="match status" value="1"/>
</dbReference>
<feature type="domain" description="Helicase C-terminal" evidence="19">
    <location>
        <begin position="438"/>
        <end position="589"/>
    </location>
</feature>
<protein>
    <recommendedName>
        <fullName evidence="10">DNA 3'-5' helicase</fullName>
        <ecNumber evidence="10">5.6.2.4</ecNumber>
    </recommendedName>
</protein>
<evidence type="ECO:0000256" key="13">
    <source>
        <dbReference type="PIRSR" id="PIRSR639383-3"/>
    </source>
</evidence>
<dbReference type="GO" id="GO:0009378">
    <property type="term" value="F:four-way junction helicase activity"/>
    <property type="evidence" value="ECO:0007669"/>
    <property type="project" value="TreeGrafter"/>
</dbReference>
<dbReference type="InterPro" id="IPR032284">
    <property type="entry name" value="RecQ_Zn-bd"/>
</dbReference>
<evidence type="ECO:0000256" key="4">
    <source>
        <dbReference type="ARBA" id="ARBA00022801"/>
    </source>
</evidence>
<dbReference type="Pfam" id="PF00271">
    <property type="entry name" value="Helicase_C"/>
    <property type="match status" value="1"/>
</dbReference>
<dbReference type="PROSITE" id="PS50967">
    <property type="entry name" value="HRDC"/>
    <property type="match status" value="1"/>
</dbReference>
<dbReference type="InParanoid" id="A0A2P5DRC4"/>